<sequence>MLTLISVKLIEFYQKYISPYKGFCCAYRVYTGEVSCSQYSKIVIQENGTVRAFPLIRERFRACQSSAKKLEEERKKKDKQGFTDNCLTSCSCPTPSCSSGSGGLSCDACACDVGGCSL</sequence>
<evidence type="ECO:0000313" key="1">
    <source>
        <dbReference type="EMBL" id="CAA6824387.1"/>
    </source>
</evidence>
<dbReference type="InterPro" id="IPR002696">
    <property type="entry name" value="Membr_insert_effic_factor_YidD"/>
</dbReference>
<protein>
    <recommendedName>
        <fullName evidence="2">Membrane protein insertion efficiency factor YidD</fullName>
    </recommendedName>
</protein>
<organism evidence="1">
    <name type="scientific">uncultured Sulfurovum sp</name>
    <dbReference type="NCBI Taxonomy" id="269237"/>
    <lineage>
        <taxon>Bacteria</taxon>
        <taxon>Pseudomonadati</taxon>
        <taxon>Campylobacterota</taxon>
        <taxon>Epsilonproteobacteria</taxon>
        <taxon>Campylobacterales</taxon>
        <taxon>Sulfurovaceae</taxon>
        <taxon>Sulfurovum</taxon>
        <taxon>environmental samples</taxon>
    </lineage>
</organism>
<dbReference type="AlphaFoldDB" id="A0A6S6U280"/>
<gene>
    <name evidence="1" type="ORF">HELGO_WM50477</name>
</gene>
<accession>A0A6S6U280</accession>
<evidence type="ECO:0008006" key="2">
    <source>
        <dbReference type="Google" id="ProtNLM"/>
    </source>
</evidence>
<dbReference type="EMBL" id="CACVAU010000074">
    <property type="protein sequence ID" value="CAA6824387.1"/>
    <property type="molecule type" value="Genomic_DNA"/>
</dbReference>
<reference evidence="1" key="1">
    <citation type="submission" date="2020-01" db="EMBL/GenBank/DDBJ databases">
        <authorList>
            <person name="Meier V. D."/>
            <person name="Meier V D."/>
        </authorList>
    </citation>
    <scope>NUCLEOTIDE SEQUENCE</scope>
    <source>
        <strain evidence="1">HLG_WM_MAG_05</strain>
    </source>
</reference>
<dbReference type="Pfam" id="PF01809">
    <property type="entry name" value="YidD"/>
    <property type="match status" value="1"/>
</dbReference>
<dbReference type="SMART" id="SM01234">
    <property type="entry name" value="Haemolytic"/>
    <property type="match status" value="1"/>
</dbReference>
<proteinExistence type="predicted"/>
<dbReference type="NCBIfam" id="TIGR00278">
    <property type="entry name" value="membrane protein insertion efficiency factor YidD"/>
    <property type="match status" value="1"/>
</dbReference>
<name>A0A6S6U280_9BACT</name>